<sequence>MTAPVAEEQQLWERMWAAKRLPYGRAQTAALEAVLRDADALGSAELRYGVRILITSAYQQGGEPAKAFVPFAWCLAVHDRGEADPRWNHDLHWYFKFMAGSMASFPEVPLEQARGVLDDMERRYRAAGYSMNPVHQYRAVLARHVGDRETAAEQYRLWSAAPRGEMSDCIGCEPSDKVAHLNWLGRYAEAIEVAEPVLGGTFTCIEQPHLILTELLLPYVHTGRFAEAAAAHRQAYRAIRHDPAQLQEVATHIAFCALTGNHARGLDLVERHLGWLDAPPTPYAEQEFAAAAALTLRLVAEEGHGDAPVRRPGGTTTVAALREELAGRALAVAARFDARNGTSEQGDRIRAVLAATPLTGRLPLSGTTAPAPPAETPAAQPVLPDSPAELADLADREARLGRSPERVWARFDEVCPEPSGALRARRLSAAADTHVQDDFAAASRGFAEAAGVFEEAGEAVSAEAERGKEILFAALAGDRPDAVAELEASAARLAEIGEPADHARALLRLAVLHFAHHDLDATAAVLDRAEGPARATPELTGAWLDRRALVLANQDDLAGAIELTAEAAARYTEAGSPERAAKARVLGVRFRAGLGDRETALAEAAAIDTGTDVPARARLHQLRGHLAAQLGRMEDAAPAFRAAVADFTATGLPLDAAATRVDLAATYLDLGRPEEAAEAAEDAEPVLERAGAGHELARGRYLLAKACQELDRPEQAAELYAVVAGQFTEAGNAAAAGQATESRAEVLDELDRDDEAAEAFTQAAQCFHTAGLPADELRGRRRATLSWLYANEPARAEQALAEADAVTGEGPEFAWQQALTQYDGARLLTNLDRPAEALPRATAAAEALRAMEAEGPAVAADVLCGRLLRDLGKDAEAREVLTTALSRLPEEASGQRQDIEAVLAELDG</sequence>
<dbReference type="SUPFAM" id="SSF48452">
    <property type="entry name" value="TPR-like"/>
    <property type="match status" value="1"/>
</dbReference>
<gene>
    <name evidence="2" type="ORF">ABJI51_18910</name>
</gene>
<dbReference type="EMBL" id="JBDZYD010000006">
    <property type="protein sequence ID" value="MEQ0561161.1"/>
    <property type="molecule type" value="Genomic_DNA"/>
</dbReference>
<reference evidence="2 3" key="1">
    <citation type="submission" date="2024-05" db="EMBL/GenBank/DDBJ databases">
        <authorList>
            <person name="Zhao H."/>
            <person name="Xu Y."/>
            <person name="Lin S."/>
            <person name="Spain J.C."/>
            <person name="Zhou N.-Y."/>
        </authorList>
    </citation>
    <scope>NUCLEOTIDE SEQUENCE [LARGE SCALE GENOMIC DNA]</scope>
    <source>
        <strain evidence="2 3">NEAU-NG30</strain>
    </source>
</reference>
<name>A0ABV0LFU3_9PSEU</name>
<evidence type="ECO:0008006" key="4">
    <source>
        <dbReference type="Google" id="ProtNLM"/>
    </source>
</evidence>
<proteinExistence type="predicted"/>
<organism evidence="2 3">
    <name type="scientific">Amycolatopsis melonis</name>
    <dbReference type="NCBI Taxonomy" id="3156488"/>
    <lineage>
        <taxon>Bacteria</taxon>
        <taxon>Bacillati</taxon>
        <taxon>Actinomycetota</taxon>
        <taxon>Actinomycetes</taxon>
        <taxon>Pseudonocardiales</taxon>
        <taxon>Pseudonocardiaceae</taxon>
        <taxon>Amycolatopsis</taxon>
    </lineage>
</organism>
<dbReference type="Gene3D" id="1.25.40.10">
    <property type="entry name" value="Tetratricopeptide repeat domain"/>
    <property type="match status" value="2"/>
</dbReference>
<feature type="region of interest" description="Disordered" evidence="1">
    <location>
        <begin position="363"/>
        <end position="383"/>
    </location>
</feature>
<evidence type="ECO:0000313" key="2">
    <source>
        <dbReference type="EMBL" id="MEQ0561161.1"/>
    </source>
</evidence>
<dbReference type="Proteomes" id="UP001440984">
    <property type="component" value="Unassembled WGS sequence"/>
</dbReference>
<keyword evidence="3" id="KW-1185">Reference proteome</keyword>
<evidence type="ECO:0000313" key="3">
    <source>
        <dbReference type="Proteomes" id="UP001440984"/>
    </source>
</evidence>
<dbReference type="InterPro" id="IPR011990">
    <property type="entry name" value="TPR-like_helical_dom_sf"/>
</dbReference>
<dbReference type="RefSeq" id="WP_348952347.1">
    <property type="nucleotide sequence ID" value="NZ_JBDZYD010000006.1"/>
</dbReference>
<accession>A0ABV0LFU3</accession>
<protein>
    <recommendedName>
        <fullName evidence="4">Tetratricopeptide repeat protein</fullName>
    </recommendedName>
</protein>
<comment type="caution">
    <text evidence="2">The sequence shown here is derived from an EMBL/GenBank/DDBJ whole genome shotgun (WGS) entry which is preliminary data.</text>
</comment>
<evidence type="ECO:0000256" key="1">
    <source>
        <dbReference type="SAM" id="MobiDB-lite"/>
    </source>
</evidence>